<feature type="transmembrane region" description="Helical" evidence="4">
    <location>
        <begin position="257"/>
        <end position="278"/>
    </location>
</feature>
<dbReference type="SUPFAM" id="SSF50044">
    <property type="entry name" value="SH3-domain"/>
    <property type="match status" value="1"/>
</dbReference>
<evidence type="ECO:0000313" key="6">
    <source>
        <dbReference type="EMBL" id="ORY82874.1"/>
    </source>
</evidence>
<evidence type="ECO:0000259" key="5">
    <source>
        <dbReference type="PROSITE" id="PS50002"/>
    </source>
</evidence>
<organism evidence="6 7">
    <name type="scientific">Neocallimastix californiae</name>
    <dbReference type="NCBI Taxonomy" id="1754190"/>
    <lineage>
        <taxon>Eukaryota</taxon>
        <taxon>Fungi</taxon>
        <taxon>Fungi incertae sedis</taxon>
        <taxon>Chytridiomycota</taxon>
        <taxon>Chytridiomycota incertae sedis</taxon>
        <taxon>Neocallimastigomycetes</taxon>
        <taxon>Neocallimastigales</taxon>
        <taxon>Neocallimastigaceae</taxon>
        <taxon>Neocallimastix</taxon>
    </lineage>
</organism>
<feature type="compositionally biased region" description="Polar residues" evidence="3">
    <location>
        <begin position="890"/>
        <end position="910"/>
    </location>
</feature>
<dbReference type="SMART" id="SM00326">
    <property type="entry name" value="SH3"/>
    <property type="match status" value="1"/>
</dbReference>
<feature type="region of interest" description="Disordered" evidence="3">
    <location>
        <begin position="321"/>
        <end position="377"/>
    </location>
</feature>
<feature type="compositionally biased region" description="Low complexity" evidence="3">
    <location>
        <begin position="763"/>
        <end position="781"/>
    </location>
</feature>
<dbReference type="EMBL" id="MCOG01000008">
    <property type="protein sequence ID" value="ORY82874.1"/>
    <property type="molecule type" value="Genomic_DNA"/>
</dbReference>
<comment type="caution">
    <text evidence="6">The sequence shown here is derived from an EMBL/GenBank/DDBJ whole genome shotgun (WGS) entry which is preliminary data.</text>
</comment>
<reference evidence="6 7" key="1">
    <citation type="submission" date="2016-08" db="EMBL/GenBank/DDBJ databases">
        <title>A Parts List for Fungal Cellulosomes Revealed by Comparative Genomics.</title>
        <authorList>
            <consortium name="DOE Joint Genome Institute"/>
            <person name="Haitjema C.H."/>
            <person name="Gilmore S.P."/>
            <person name="Henske J.K."/>
            <person name="Solomon K.V."/>
            <person name="De Groot R."/>
            <person name="Kuo A."/>
            <person name="Mondo S.J."/>
            <person name="Salamov A.A."/>
            <person name="Labutti K."/>
            <person name="Zhao Z."/>
            <person name="Chiniquy J."/>
            <person name="Barry K."/>
            <person name="Brewer H.M."/>
            <person name="Purvine S.O."/>
            <person name="Wright A.T."/>
            <person name="Boxma B."/>
            <person name="Van Alen T."/>
            <person name="Hackstein J.H."/>
            <person name="Baker S.E."/>
            <person name="Grigoriev I.V."/>
            <person name="O'Malley M.A."/>
        </authorList>
    </citation>
    <scope>NUCLEOTIDE SEQUENCE [LARGE SCALE GENOMIC DNA]</scope>
    <source>
        <strain evidence="6 7">G1</strain>
    </source>
</reference>
<evidence type="ECO:0000256" key="2">
    <source>
        <dbReference type="PROSITE-ProRule" id="PRU00192"/>
    </source>
</evidence>
<dbReference type="InterPro" id="IPR036028">
    <property type="entry name" value="SH3-like_dom_sf"/>
</dbReference>
<gene>
    <name evidence="6" type="ORF">LY90DRAFT_499839</name>
</gene>
<keyword evidence="4" id="KW-0812">Transmembrane</keyword>
<protein>
    <recommendedName>
        <fullName evidence="5">SH3 domain-containing protein</fullName>
    </recommendedName>
</protein>
<keyword evidence="1 2" id="KW-0728">SH3 domain</keyword>
<name>A0A1Y2FHK4_9FUNG</name>
<dbReference type="InterPro" id="IPR032675">
    <property type="entry name" value="LRR_dom_sf"/>
</dbReference>
<dbReference type="SUPFAM" id="SSF52058">
    <property type="entry name" value="L domain-like"/>
    <property type="match status" value="1"/>
</dbReference>
<accession>A0A1Y2FHK4</accession>
<dbReference type="Gene3D" id="3.80.10.10">
    <property type="entry name" value="Ribonuclease Inhibitor"/>
    <property type="match status" value="1"/>
</dbReference>
<dbReference type="OrthoDB" id="5340910at2759"/>
<keyword evidence="4" id="KW-0472">Membrane</keyword>
<keyword evidence="7" id="KW-1185">Reference proteome</keyword>
<feature type="region of interest" description="Disordered" evidence="3">
    <location>
        <begin position="759"/>
        <end position="786"/>
    </location>
</feature>
<feature type="domain" description="SH3" evidence="5">
    <location>
        <begin position="614"/>
        <end position="675"/>
    </location>
</feature>
<sequence>MEGKNILSYYLYVILLICIYKVYGKADCSKITMLSADAKECISNCEAGNNNNECIQWRCNNFKEMLIGFNFNDIQLDNLRNIILSSPNCNIQNNGFFNYNIEGDITKINLANKISSGVINENICALTNLEELNIPNNNLKGNNTVYGQLPSCINKLSNLQILDISNNRFRGRIPYIGPQIQTCRILKNNLCLFHEDKIPKVCLDNPSEGELKINETEYRRGDNLYFTLCENIFVDKNQNVTSRIFNNRNNTNVTLRILIYSSIFPLCSLIITTVVTIYGRIKSKFNKKDPNITTFSASISHLPNNFGNISNNNRHSLLTKYDSYNRPAPRPDNENTLFNNNYDQKRISNNPSNPSTSLANTSVSSNTPSSPVISPNEIKNSNYRVIGSHYSMSMNPNQAIRFKNSLSTIQNNRNSLTSGADTNSIPASNIATTVQNTFNNKASATNDDAKSTPAVSQSESQNEIISPTLENSNNINNGNPTSPSKAKESLDLLLSSPQAMYFQSNRTDRRREMLYNTPINNRQSNPQKALSPILSKNPYPSMPEKQSSNIYGKSQAINNNNNNNNNIDYDYSSTKIPLSPTMSVPQFKSIQSIIPSALKLNPQLSNRHSPNSIKRPRIRRVIYSFTADLPDELELTPGDEVVIHKVFDDGYACGENITTGKYGVFPITSFHADDQDISPEEFESSPNINDLQFSQLSLGNMKSSGMMNSIINKPQSPTTFNNIRNQDVKPILMINKENISNNLPSELYSNSVNMNNLYPLNISQNSNSQNSNSQNSNSQNSLTDEDDIDTLRRQSKIGYSAFMDQQKQKLMRKQAKQLARKNKLNTLNENGYYRNEQKPLSPTYISQNMLLNENINNKMFGESQNLQSSQYTQPSQQSQLSQYSQRSPHLQHSQLSQYTQPSQHSLNDIANSSFNSSFSSSLGSPYKNILNDSIRSESPSSQEMQRMEDRRNRQIRLLNERLSKKDIGPEEKRYYLQLLKQLKN</sequence>
<dbReference type="AlphaFoldDB" id="A0A1Y2FHK4"/>
<dbReference type="PROSITE" id="PS50002">
    <property type="entry name" value="SH3"/>
    <property type="match status" value="1"/>
</dbReference>
<dbReference type="InterPro" id="IPR001452">
    <property type="entry name" value="SH3_domain"/>
</dbReference>
<feature type="compositionally biased region" description="Low complexity" evidence="3">
    <location>
        <begin position="866"/>
        <end position="888"/>
    </location>
</feature>
<dbReference type="Gene3D" id="2.30.30.40">
    <property type="entry name" value="SH3 Domains"/>
    <property type="match status" value="1"/>
</dbReference>
<feature type="compositionally biased region" description="Low complexity" evidence="3">
    <location>
        <begin position="360"/>
        <end position="376"/>
    </location>
</feature>
<dbReference type="Proteomes" id="UP000193920">
    <property type="component" value="Unassembled WGS sequence"/>
</dbReference>
<feature type="region of interest" description="Disordered" evidence="3">
    <location>
        <begin position="441"/>
        <end position="487"/>
    </location>
</feature>
<evidence type="ECO:0000256" key="4">
    <source>
        <dbReference type="SAM" id="Phobius"/>
    </source>
</evidence>
<evidence type="ECO:0000313" key="7">
    <source>
        <dbReference type="Proteomes" id="UP000193920"/>
    </source>
</evidence>
<feature type="compositionally biased region" description="Polar residues" evidence="3">
    <location>
        <begin position="453"/>
        <end position="470"/>
    </location>
</feature>
<feature type="compositionally biased region" description="Polar residues" evidence="3">
    <location>
        <begin position="930"/>
        <end position="944"/>
    </location>
</feature>
<evidence type="ECO:0000256" key="1">
    <source>
        <dbReference type="ARBA" id="ARBA00022443"/>
    </source>
</evidence>
<feature type="compositionally biased region" description="Polar residues" evidence="3">
    <location>
        <begin position="334"/>
        <end position="359"/>
    </location>
</feature>
<evidence type="ECO:0000256" key="3">
    <source>
        <dbReference type="SAM" id="MobiDB-lite"/>
    </source>
</evidence>
<feature type="region of interest" description="Disordered" evidence="3">
    <location>
        <begin position="930"/>
        <end position="950"/>
    </location>
</feature>
<dbReference type="Pfam" id="PF00018">
    <property type="entry name" value="SH3_1"/>
    <property type="match status" value="1"/>
</dbReference>
<feature type="region of interest" description="Disordered" evidence="3">
    <location>
        <begin position="865"/>
        <end position="910"/>
    </location>
</feature>
<feature type="transmembrane region" description="Helical" evidence="4">
    <location>
        <begin position="6"/>
        <end position="23"/>
    </location>
</feature>
<proteinExistence type="predicted"/>
<keyword evidence="4" id="KW-1133">Transmembrane helix</keyword>